<gene>
    <name evidence="8" type="ORF">BQ2448_1296</name>
</gene>
<feature type="region of interest" description="Disordered" evidence="6">
    <location>
        <begin position="1"/>
        <end position="80"/>
    </location>
</feature>
<feature type="region of interest" description="Disordered" evidence="6">
    <location>
        <begin position="880"/>
        <end position="953"/>
    </location>
</feature>
<evidence type="ECO:0000259" key="7">
    <source>
        <dbReference type="PROSITE" id="PS50011"/>
    </source>
</evidence>
<protein>
    <submittedName>
        <fullName evidence="8">BQ2448_1296 protein</fullName>
    </submittedName>
</protein>
<dbReference type="PANTHER" id="PTHR11042:SF190">
    <property type="entry name" value="MITOSIS INHIBITOR PROTEIN KINASE MIK1"/>
    <property type="match status" value="1"/>
</dbReference>
<dbReference type="SMART" id="SM00220">
    <property type="entry name" value="S_TKc"/>
    <property type="match status" value="1"/>
</dbReference>
<evidence type="ECO:0000256" key="5">
    <source>
        <dbReference type="ARBA" id="ARBA00037982"/>
    </source>
</evidence>
<feature type="region of interest" description="Disordered" evidence="6">
    <location>
        <begin position="282"/>
        <end position="324"/>
    </location>
</feature>
<dbReference type="InterPro" id="IPR000719">
    <property type="entry name" value="Prot_kinase_dom"/>
</dbReference>
<dbReference type="GO" id="GO:0005524">
    <property type="term" value="F:ATP binding"/>
    <property type="evidence" value="ECO:0007669"/>
    <property type="project" value="UniProtKB-KW"/>
</dbReference>
<keyword evidence="4" id="KW-0067">ATP-binding</keyword>
<feature type="compositionally biased region" description="Basic and acidic residues" evidence="6">
    <location>
        <begin position="576"/>
        <end position="591"/>
    </location>
</feature>
<evidence type="ECO:0000256" key="6">
    <source>
        <dbReference type="SAM" id="MobiDB-lite"/>
    </source>
</evidence>
<feature type="domain" description="Protein kinase" evidence="7">
    <location>
        <begin position="529"/>
        <end position="1005"/>
    </location>
</feature>
<dbReference type="AlphaFoldDB" id="A0A238F7Q7"/>
<reference evidence="9" key="1">
    <citation type="submission" date="2016-09" db="EMBL/GenBank/DDBJ databases">
        <authorList>
            <person name="Jeantristanb JTB J.-T."/>
            <person name="Ricardo R."/>
        </authorList>
    </citation>
    <scope>NUCLEOTIDE SEQUENCE [LARGE SCALE GENOMIC DNA]</scope>
</reference>
<dbReference type="SUPFAM" id="SSF56112">
    <property type="entry name" value="Protein kinase-like (PK-like)"/>
    <property type="match status" value="1"/>
</dbReference>
<feature type="region of interest" description="Disordered" evidence="6">
    <location>
        <begin position="536"/>
        <end position="618"/>
    </location>
</feature>
<dbReference type="GO" id="GO:0110031">
    <property type="term" value="P:negative regulation of G2/MI transition of meiotic cell cycle"/>
    <property type="evidence" value="ECO:0007669"/>
    <property type="project" value="TreeGrafter"/>
</dbReference>
<keyword evidence="2" id="KW-0547">Nucleotide-binding</keyword>
<feature type="compositionally biased region" description="Low complexity" evidence="6">
    <location>
        <begin position="785"/>
        <end position="814"/>
    </location>
</feature>
<feature type="region of interest" description="Disordered" evidence="6">
    <location>
        <begin position="444"/>
        <end position="511"/>
    </location>
</feature>
<keyword evidence="9" id="KW-1185">Reference proteome</keyword>
<dbReference type="GO" id="GO:0005737">
    <property type="term" value="C:cytoplasm"/>
    <property type="evidence" value="ECO:0007669"/>
    <property type="project" value="TreeGrafter"/>
</dbReference>
<dbReference type="PROSITE" id="PS50011">
    <property type="entry name" value="PROTEIN_KINASE_DOM"/>
    <property type="match status" value="1"/>
</dbReference>
<feature type="compositionally biased region" description="Low complexity" evidence="6">
    <location>
        <begin position="108"/>
        <end position="136"/>
    </location>
</feature>
<dbReference type="OrthoDB" id="4062651at2759"/>
<feature type="compositionally biased region" description="Pro residues" evidence="6">
    <location>
        <begin position="551"/>
        <end position="562"/>
    </location>
</feature>
<feature type="compositionally biased region" description="Polar residues" evidence="6">
    <location>
        <begin position="467"/>
        <end position="482"/>
    </location>
</feature>
<feature type="region of interest" description="Disordered" evidence="6">
    <location>
        <begin position="101"/>
        <end position="182"/>
    </location>
</feature>
<dbReference type="Gene3D" id="1.10.510.10">
    <property type="entry name" value="Transferase(Phosphotransferase) domain 1"/>
    <property type="match status" value="1"/>
</dbReference>
<dbReference type="Proteomes" id="UP000198372">
    <property type="component" value="Unassembled WGS sequence"/>
</dbReference>
<organism evidence="8 9">
    <name type="scientific">Microbotryum intermedium</name>
    <dbReference type="NCBI Taxonomy" id="269621"/>
    <lineage>
        <taxon>Eukaryota</taxon>
        <taxon>Fungi</taxon>
        <taxon>Dikarya</taxon>
        <taxon>Basidiomycota</taxon>
        <taxon>Pucciniomycotina</taxon>
        <taxon>Microbotryomycetes</taxon>
        <taxon>Microbotryales</taxon>
        <taxon>Microbotryaceae</taxon>
        <taxon>Microbotryum</taxon>
    </lineage>
</organism>
<dbReference type="STRING" id="269621.A0A238F7Q7"/>
<sequence>MWSTRASDTPPPDSAIRRLSWATPPLSSTSYQLPSEQRRAAAADQHAQHHHQHQQRTVTSPGTSASSGSSDLLQPLPIMTTPKKSRNDLFALDWSNVTPHVASRGGTPPAAAVAPSPSASAPQAAVSGPSSASSSPHGGWRRGLKLLQSHPQDGSGHSSNSSSSNGTSKSNGSPLVKRDLGATPTVINRTSPLELNLPRPAVVGAPPHLQGPLHSPASLATPTSPPRHNDFFSMYDNDRAESELNDLRIGQMNHFRSASTSSGDPVAPTLLDVGGSMTPGTRTISSPLTPPASSSLFQFAPSDSKPQQSSIAGPGPGISDNPVLDSRQAPRVRMAPFRDQSLGEGRHANVFLGSFIPRGVTHDEEQHWMLCAVKRIFPDRESQIAGLGEAFILSKLAPPTQTIPPQSIAARGSAHVLKLFGVRDERDGVELVDEDTSAMNGAARRRKWYDDSSPTSAVSIGLGRAPSLQSTHSEFMPRSSSEAVPVPALTSTRRRKHSLHRQSSFTGPSLSPPLASPVLAHMPELYANLTVDDHASSDPFVKSKNSRHSEPPAPRPSPPSPRPIVVVGDASTSAAEPRRRTRTSEGVERIVSDASDMTQDTASTLKTTEEPGPARPPTPRIMLLLEYCPFGHVLGFAKAFPERMSNRRWLAWATELVAAVAWTHERGVLHADIKPQNVLVASDLSIRLADFGMSMFLPSPTSAHAAPTDPLGLGTPPYAPPEFVRPPPSPFGHAADIFSLGVTLSVLITGVEPFANMRTVERMLWVGRGGYWEWEQRRRERGNDSGSASVSRRSSIRSIRSGTHSRADSGTNLSLLSSSGGGVSYLSSGRSTSSLRRSASIESERSVHSVASTSGRNSWGLAVLAKKLLSPSEGAPLYDSPASLSVPASPSPSASPSAPPGSHASNMFALPPRSPSSDDDDDLQNLSSNASHGAFESSGDEDEDDNPTMAFSGPTTYVDGAPYQYFLNGHDLVPLEIRTLLKSMTSPKEKNRPTAREVLRMLDTLEA</sequence>
<feature type="region of interest" description="Disordered" evidence="6">
    <location>
        <begin position="197"/>
        <end position="224"/>
    </location>
</feature>
<keyword evidence="3" id="KW-0418">Kinase</keyword>
<evidence type="ECO:0000256" key="2">
    <source>
        <dbReference type="ARBA" id="ARBA00022741"/>
    </source>
</evidence>
<name>A0A238F7Q7_9BASI</name>
<feature type="compositionally biased region" description="Low complexity" evidence="6">
    <location>
        <begin position="55"/>
        <end position="70"/>
    </location>
</feature>
<accession>A0A238F7Q7</accession>
<dbReference type="GO" id="GO:0004713">
    <property type="term" value="F:protein tyrosine kinase activity"/>
    <property type="evidence" value="ECO:0007669"/>
    <property type="project" value="TreeGrafter"/>
</dbReference>
<feature type="compositionally biased region" description="Polar residues" evidence="6">
    <location>
        <begin position="595"/>
        <end position="606"/>
    </location>
</feature>
<dbReference type="InterPro" id="IPR008271">
    <property type="entry name" value="Ser/Thr_kinase_AS"/>
</dbReference>
<evidence type="ECO:0000256" key="3">
    <source>
        <dbReference type="ARBA" id="ARBA00022777"/>
    </source>
</evidence>
<dbReference type="PROSITE" id="PS00108">
    <property type="entry name" value="PROTEIN_KINASE_ST"/>
    <property type="match status" value="1"/>
</dbReference>
<dbReference type="EMBL" id="FMSP01000005">
    <property type="protein sequence ID" value="SCV69902.1"/>
    <property type="molecule type" value="Genomic_DNA"/>
</dbReference>
<evidence type="ECO:0000256" key="4">
    <source>
        <dbReference type="ARBA" id="ARBA00022840"/>
    </source>
</evidence>
<feature type="compositionally biased region" description="Low complexity" evidence="6">
    <location>
        <begin position="880"/>
        <end position="905"/>
    </location>
</feature>
<feature type="region of interest" description="Disordered" evidence="6">
    <location>
        <begin position="778"/>
        <end position="814"/>
    </location>
</feature>
<evidence type="ECO:0000313" key="8">
    <source>
        <dbReference type="EMBL" id="SCV69902.1"/>
    </source>
</evidence>
<feature type="compositionally biased region" description="Low complexity" evidence="6">
    <location>
        <begin position="285"/>
        <end position="296"/>
    </location>
</feature>
<dbReference type="InterPro" id="IPR011009">
    <property type="entry name" value="Kinase-like_dom_sf"/>
</dbReference>
<feature type="compositionally biased region" description="Polar residues" evidence="6">
    <location>
        <begin position="25"/>
        <end position="35"/>
    </location>
</feature>
<comment type="similarity">
    <text evidence="5">Belongs to the protein kinase superfamily. Ser/Thr protein kinase family. GCN2 subfamily.</text>
</comment>
<feature type="compositionally biased region" description="Low complexity" evidence="6">
    <location>
        <begin position="154"/>
        <end position="173"/>
    </location>
</feature>
<keyword evidence="1" id="KW-0808">Transferase</keyword>
<dbReference type="PANTHER" id="PTHR11042">
    <property type="entry name" value="EUKARYOTIC TRANSLATION INITIATION FACTOR 2-ALPHA KINASE EIF2-ALPHA KINASE -RELATED"/>
    <property type="match status" value="1"/>
</dbReference>
<dbReference type="Pfam" id="PF00069">
    <property type="entry name" value="Pkinase"/>
    <property type="match status" value="1"/>
</dbReference>
<dbReference type="GO" id="GO:0005634">
    <property type="term" value="C:nucleus"/>
    <property type="evidence" value="ECO:0007669"/>
    <property type="project" value="TreeGrafter"/>
</dbReference>
<dbReference type="InterPro" id="IPR050339">
    <property type="entry name" value="CC_SR_Kinase"/>
</dbReference>
<evidence type="ECO:0000313" key="9">
    <source>
        <dbReference type="Proteomes" id="UP000198372"/>
    </source>
</evidence>
<evidence type="ECO:0000256" key="1">
    <source>
        <dbReference type="ARBA" id="ARBA00022679"/>
    </source>
</evidence>
<proteinExistence type="inferred from homology"/>